<dbReference type="InterPro" id="IPR051218">
    <property type="entry name" value="Sec_MonoDiacylglyc_Lipase"/>
</dbReference>
<name>A0A2S9XXN2_9BACT</name>
<accession>A0A2S9XXN2</accession>
<evidence type="ECO:0000259" key="1">
    <source>
        <dbReference type="Pfam" id="PF01764"/>
    </source>
</evidence>
<dbReference type="InterPro" id="IPR029058">
    <property type="entry name" value="AB_hydrolase_fold"/>
</dbReference>
<dbReference type="Gene3D" id="3.40.50.1820">
    <property type="entry name" value="alpha/beta hydrolase"/>
    <property type="match status" value="1"/>
</dbReference>
<feature type="domain" description="Fungal lipase-type" evidence="1">
    <location>
        <begin position="96"/>
        <end position="233"/>
    </location>
</feature>
<dbReference type="Pfam" id="PF01764">
    <property type="entry name" value="Lipase_3"/>
    <property type="match status" value="1"/>
</dbReference>
<reference evidence="2 3" key="1">
    <citation type="submission" date="2018-03" db="EMBL/GenBank/DDBJ databases">
        <title>Draft Genome Sequences of the Obligatory Marine Myxobacteria Enhygromyxa salina SWB005.</title>
        <authorList>
            <person name="Poehlein A."/>
            <person name="Moghaddam J.A."/>
            <person name="Harms H."/>
            <person name="Alanjari M."/>
            <person name="Koenig G.M."/>
            <person name="Daniel R."/>
            <person name="Schaeberle T.F."/>
        </authorList>
    </citation>
    <scope>NUCLEOTIDE SEQUENCE [LARGE SCALE GENOMIC DNA]</scope>
    <source>
        <strain evidence="2 3">SWB005</strain>
    </source>
</reference>
<dbReference type="PANTHER" id="PTHR45856">
    <property type="entry name" value="ALPHA/BETA-HYDROLASES SUPERFAMILY PROTEIN"/>
    <property type="match status" value="1"/>
</dbReference>
<dbReference type="AlphaFoldDB" id="A0A2S9XXN2"/>
<proteinExistence type="predicted"/>
<dbReference type="PANTHER" id="PTHR45856:SF11">
    <property type="entry name" value="FUNGAL LIPASE-LIKE DOMAIN-CONTAINING PROTEIN"/>
    <property type="match status" value="1"/>
</dbReference>
<dbReference type="EMBL" id="PVNK01000152">
    <property type="protein sequence ID" value="PRP97616.1"/>
    <property type="molecule type" value="Genomic_DNA"/>
</dbReference>
<dbReference type="GO" id="GO:0006629">
    <property type="term" value="P:lipid metabolic process"/>
    <property type="evidence" value="ECO:0007669"/>
    <property type="project" value="InterPro"/>
</dbReference>
<gene>
    <name evidence="2" type="ORF">ENSA5_33090</name>
</gene>
<dbReference type="Proteomes" id="UP000237968">
    <property type="component" value="Unassembled WGS sequence"/>
</dbReference>
<dbReference type="RefSeq" id="WP_181197828.1">
    <property type="nucleotide sequence ID" value="NZ_PVNK01000152.1"/>
</dbReference>
<organism evidence="2 3">
    <name type="scientific">Enhygromyxa salina</name>
    <dbReference type="NCBI Taxonomy" id="215803"/>
    <lineage>
        <taxon>Bacteria</taxon>
        <taxon>Pseudomonadati</taxon>
        <taxon>Myxococcota</taxon>
        <taxon>Polyangia</taxon>
        <taxon>Nannocystales</taxon>
        <taxon>Nannocystaceae</taxon>
        <taxon>Enhygromyxa</taxon>
    </lineage>
</organism>
<comment type="caution">
    <text evidence="2">The sequence shown here is derived from an EMBL/GenBank/DDBJ whole genome shotgun (WGS) entry which is preliminary data.</text>
</comment>
<dbReference type="CDD" id="cd00519">
    <property type="entry name" value="Lipase_3"/>
    <property type="match status" value="1"/>
</dbReference>
<keyword evidence="3" id="KW-1185">Reference proteome</keyword>
<protein>
    <submittedName>
        <fullName evidence="2">Lipase (Class 3)</fullName>
    </submittedName>
</protein>
<dbReference type="SUPFAM" id="SSF53474">
    <property type="entry name" value="alpha/beta-Hydrolases"/>
    <property type="match status" value="1"/>
</dbReference>
<sequence>MASNTTASTLPLRLPDAPFDLAQAQRAAVLLRWAYILTRAWEADNKPAPESFSWAPTQAIEGLELGAPLWASARGWKPFHNHQPFGFIAREGELGYLVFRGTETPQDFGTNLRLDQIEYPFVSGFGHVHDGFAGLYAALREPVLAELERLGLRSLIVAGHSMGAGVSSLAFCDLATNVEALGGRVLHYCFGSPRVGNPEFAAAANALANPDGGWGVSYRLNNSADPVAHLPPMLRDKLLGEDVLYQHFGVGIELSANYGSIGVNHSVSRTYLYAIEHPEQPHNPDAT</sequence>
<evidence type="ECO:0000313" key="3">
    <source>
        <dbReference type="Proteomes" id="UP000237968"/>
    </source>
</evidence>
<dbReference type="InterPro" id="IPR002921">
    <property type="entry name" value="Fungal_lipase-type"/>
</dbReference>
<evidence type="ECO:0000313" key="2">
    <source>
        <dbReference type="EMBL" id="PRP97616.1"/>
    </source>
</evidence>